<dbReference type="EMBL" id="CM023484">
    <property type="protein sequence ID" value="KAH6934239.1"/>
    <property type="molecule type" value="Genomic_DNA"/>
</dbReference>
<sequence length="226" mass="25601">MGKKCFVRNCDSVYGTCAERVSLFKAPHEPERLEKWRRAIPRADRVLQPTDHVCAKHFPDEVISTAYHTEYKGNVLLHAPKKPVLSPEAVPSIFPNCPKYLTVPQKSRKPPRKRQALVPTSRNQGQPVVPSTSEELRQNGENAPGLQTSSEDADTESTGALRKRPRLDFNSFEPSAHEEGAFQRETNTRTSDAVSQQAKKEFFFIQELFFCLLHPSSLAARNRQIF</sequence>
<dbReference type="Proteomes" id="UP000821845">
    <property type="component" value="Chromosome 4"/>
</dbReference>
<protein>
    <submittedName>
        <fullName evidence="1">Uncharacterized protein</fullName>
    </submittedName>
</protein>
<comment type="caution">
    <text evidence="1">The sequence shown here is derived from an EMBL/GenBank/DDBJ whole genome shotgun (WGS) entry which is preliminary data.</text>
</comment>
<organism evidence="1 2">
    <name type="scientific">Hyalomma asiaticum</name>
    <name type="common">Tick</name>
    <dbReference type="NCBI Taxonomy" id="266040"/>
    <lineage>
        <taxon>Eukaryota</taxon>
        <taxon>Metazoa</taxon>
        <taxon>Ecdysozoa</taxon>
        <taxon>Arthropoda</taxon>
        <taxon>Chelicerata</taxon>
        <taxon>Arachnida</taxon>
        <taxon>Acari</taxon>
        <taxon>Parasitiformes</taxon>
        <taxon>Ixodida</taxon>
        <taxon>Ixodoidea</taxon>
        <taxon>Ixodidae</taxon>
        <taxon>Hyalomminae</taxon>
        <taxon>Hyalomma</taxon>
    </lineage>
</organism>
<name>A0ACB7SNL1_HYAAI</name>
<evidence type="ECO:0000313" key="2">
    <source>
        <dbReference type="Proteomes" id="UP000821845"/>
    </source>
</evidence>
<proteinExistence type="predicted"/>
<reference evidence="1" key="1">
    <citation type="submission" date="2020-05" db="EMBL/GenBank/DDBJ databases">
        <title>Large-scale comparative analyses of tick genomes elucidate their genetic diversity and vector capacities.</title>
        <authorList>
            <person name="Jia N."/>
            <person name="Wang J."/>
            <person name="Shi W."/>
            <person name="Du L."/>
            <person name="Sun Y."/>
            <person name="Zhan W."/>
            <person name="Jiang J."/>
            <person name="Wang Q."/>
            <person name="Zhang B."/>
            <person name="Ji P."/>
            <person name="Sakyi L.B."/>
            <person name="Cui X."/>
            <person name="Yuan T."/>
            <person name="Jiang B."/>
            <person name="Yang W."/>
            <person name="Lam T.T.-Y."/>
            <person name="Chang Q."/>
            <person name="Ding S."/>
            <person name="Wang X."/>
            <person name="Zhu J."/>
            <person name="Ruan X."/>
            <person name="Zhao L."/>
            <person name="Wei J."/>
            <person name="Que T."/>
            <person name="Du C."/>
            <person name="Cheng J."/>
            <person name="Dai P."/>
            <person name="Han X."/>
            <person name="Huang E."/>
            <person name="Gao Y."/>
            <person name="Liu J."/>
            <person name="Shao H."/>
            <person name="Ye R."/>
            <person name="Li L."/>
            <person name="Wei W."/>
            <person name="Wang X."/>
            <person name="Wang C."/>
            <person name="Yang T."/>
            <person name="Huo Q."/>
            <person name="Li W."/>
            <person name="Guo W."/>
            <person name="Chen H."/>
            <person name="Zhou L."/>
            <person name="Ni X."/>
            <person name="Tian J."/>
            <person name="Zhou Y."/>
            <person name="Sheng Y."/>
            <person name="Liu T."/>
            <person name="Pan Y."/>
            <person name="Xia L."/>
            <person name="Li J."/>
            <person name="Zhao F."/>
            <person name="Cao W."/>
        </authorList>
    </citation>
    <scope>NUCLEOTIDE SEQUENCE</scope>
    <source>
        <strain evidence="1">Hyas-2018</strain>
    </source>
</reference>
<gene>
    <name evidence="1" type="ORF">HPB50_022120</name>
</gene>
<evidence type="ECO:0000313" key="1">
    <source>
        <dbReference type="EMBL" id="KAH6934239.1"/>
    </source>
</evidence>
<accession>A0ACB7SNL1</accession>
<keyword evidence="2" id="KW-1185">Reference proteome</keyword>